<evidence type="ECO:0000256" key="3">
    <source>
        <dbReference type="ARBA" id="ARBA00023163"/>
    </source>
</evidence>
<keyword evidence="3" id="KW-0804">Transcription</keyword>
<comment type="caution">
    <text evidence="6">The sequence shown here is derived from an EMBL/GenBank/DDBJ whole genome shotgun (WGS) entry which is preliminary data.</text>
</comment>
<dbReference type="InterPro" id="IPR023772">
    <property type="entry name" value="DNA-bd_HTH_TetR-type_CS"/>
</dbReference>
<keyword evidence="2 4" id="KW-0238">DNA-binding</keyword>
<dbReference type="PROSITE" id="PS50977">
    <property type="entry name" value="HTH_TETR_2"/>
    <property type="match status" value="1"/>
</dbReference>
<feature type="domain" description="HTH tetR-type" evidence="5">
    <location>
        <begin position="15"/>
        <end position="75"/>
    </location>
</feature>
<dbReference type="AlphaFoldDB" id="A0A2N5DCM1"/>
<dbReference type="InterPro" id="IPR001647">
    <property type="entry name" value="HTH_TetR"/>
</dbReference>
<evidence type="ECO:0000259" key="5">
    <source>
        <dbReference type="PROSITE" id="PS50977"/>
    </source>
</evidence>
<gene>
    <name evidence="6" type="ORF">SGCZBJ_14565</name>
</gene>
<dbReference type="PRINTS" id="PR00455">
    <property type="entry name" value="HTHTETR"/>
</dbReference>
<dbReference type="OrthoDB" id="9808189at2"/>
<dbReference type="InterPro" id="IPR050109">
    <property type="entry name" value="HTH-type_TetR-like_transc_reg"/>
</dbReference>
<dbReference type="PROSITE" id="PS01081">
    <property type="entry name" value="HTH_TETR_1"/>
    <property type="match status" value="1"/>
</dbReference>
<dbReference type="SUPFAM" id="SSF46689">
    <property type="entry name" value="Homeodomain-like"/>
    <property type="match status" value="1"/>
</dbReference>
<dbReference type="PANTHER" id="PTHR30055:SF234">
    <property type="entry name" value="HTH-TYPE TRANSCRIPTIONAL REGULATOR BETI"/>
    <property type="match status" value="1"/>
</dbReference>
<sequence length="206" mass="22004">MTEKKRRSPSQGRAQATVDAILDAAFQLLESGGPERLTTNHVAERAGVSVGTVYQYFADKQDILAALAQRRTSAVRDTIAQTLIERPDLGSVRPIVRALMNGFEGSPATRQALLGAMFHRGDAVLEEHHQAFLASIAGKARLQIDLTPESAFVLTHAAVGLLRAAAAEPGLALDPQALEDELVRLMEAYISALVALRGPRPSTSSG</sequence>
<keyword evidence="1" id="KW-0805">Transcription regulation</keyword>
<reference evidence="6 7" key="1">
    <citation type="submission" date="2017-12" db="EMBL/GenBank/DDBJ databases">
        <title>The genome sequence of Caulobacter sp. 410.</title>
        <authorList>
            <person name="Gao J."/>
            <person name="Mao X."/>
            <person name="Sun J."/>
        </authorList>
    </citation>
    <scope>NUCLEOTIDE SEQUENCE [LARGE SCALE GENOMIC DNA]</scope>
    <source>
        <strain evidence="6 7">410</strain>
    </source>
</reference>
<evidence type="ECO:0000256" key="2">
    <source>
        <dbReference type="ARBA" id="ARBA00023125"/>
    </source>
</evidence>
<dbReference type="Gene3D" id="1.10.357.10">
    <property type="entry name" value="Tetracycline Repressor, domain 2"/>
    <property type="match status" value="1"/>
</dbReference>
<feature type="DNA-binding region" description="H-T-H motif" evidence="4">
    <location>
        <begin position="38"/>
        <end position="57"/>
    </location>
</feature>
<dbReference type="PANTHER" id="PTHR30055">
    <property type="entry name" value="HTH-TYPE TRANSCRIPTIONAL REGULATOR RUTR"/>
    <property type="match status" value="1"/>
</dbReference>
<dbReference type="GO" id="GO:0003700">
    <property type="term" value="F:DNA-binding transcription factor activity"/>
    <property type="evidence" value="ECO:0007669"/>
    <property type="project" value="TreeGrafter"/>
</dbReference>
<accession>A0A2N5DCM1</accession>
<evidence type="ECO:0000313" key="7">
    <source>
        <dbReference type="Proteomes" id="UP000234479"/>
    </source>
</evidence>
<dbReference type="GO" id="GO:0000976">
    <property type="term" value="F:transcription cis-regulatory region binding"/>
    <property type="evidence" value="ECO:0007669"/>
    <property type="project" value="TreeGrafter"/>
</dbReference>
<name>A0A2N5DCM1_9CAUL</name>
<organism evidence="6 7">
    <name type="scientific">Caulobacter zeae</name>
    <dbReference type="NCBI Taxonomy" id="2055137"/>
    <lineage>
        <taxon>Bacteria</taxon>
        <taxon>Pseudomonadati</taxon>
        <taxon>Pseudomonadota</taxon>
        <taxon>Alphaproteobacteria</taxon>
        <taxon>Caulobacterales</taxon>
        <taxon>Caulobacteraceae</taxon>
        <taxon>Caulobacter</taxon>
    </lineage>
</organism>
<keyword evidence="7" id="KW-1185">Reference proteome</keyword>
<proteinExistence type="predicted"/>
<evidence type="ECO:0000256" key="1">
    <source>
        <dbReference type="ARBA" id="ARBA00023015"/>
    </source>
</evidence>
<dbReference type="RefSeq" id="WP_101718721.1">
    <property type="nucleotide sequence ID" value="NZ_PJRS01000028.1"/>
</dbReference>
<evidence type="ECO:0000313" key="6">
    <source>
        <dbReference type="EMBL" id="PLR23813.1"/>
    </source>
</evidence>
<protein>
    <submittedName>
        <fullName evidence="6">TetR/AcrR family transcriptional regulator</fullName>
    </submittedName>
</protein>
<dbReference type="InterPro" id="IPR009057">
    <property type="entry name" value="Homeodomain-like_sf"/>
</dbReference>
<dbReference type="Proteomes" id="UP000234479">
    <property type="component" value="Unassembled WGS sequence"/>
</dbReference>
<evidence type="ECO:0000256" key="4">
    <source>
        <dbReference type="PROSITE-ProRule" id="PRU00335"/>
    </source>
</evidence>
<dbReference type="Pfam" id="PF00440">
    <property type="entry name" value="TetR_N"/>
    <property type="match status" value="1"/>
</dbReference>
<dbReference type="EMBL" id="PJRS01000028">
    <property type="protein sequence ID" value="PLR23813.1"/>
    <property type="molecule type" value="Genomic_DNA"/>
</dbReference>